<protein>
    <submittedName>
        <fullName evidence="2">Predicted protein</fullName>
    </submittedName>
</protein>
<evidence type="ECO:0000256" key="1">
    <source>
        <dbReference type="SAM" id="MobiDB-lite"/>
    </source>
</evidence>
<dbReference type="Proteomes" id="UP000004184">
    <property type="component" value="Unassembled WGS sequence"/>
</dbReference>
<gene>
    <name evidence="2" type="ORF">SSQG_06693</name>
</gene>
<reference evidence="3" key="1">
    <citation type="submission" date="2009-02" db="EMBL/GenBank/DDBJ databases">
        <title>Annotation of Streptomyces viridochromogenes strain DSM 40736.</title>
        <authorList>
            <consortium name="The Broad Institute Genome Sequencing Platform"/>
            <consortium name="Broad Institute Microbial Sequencing Center"/>
            <person name="Fischbach M."/>
            <person name="Godfrey P."/>
            <person name="Ward D."/>
            <person name="Young S."/>
            <person name="Zeng Q."/>
            <person name="Koehrsen M."/>
            <person name="Alvarado L."/>
            <person name="Berlin A.M."/>
            <person name="Bochicchio J."/>
            <person name="Borenstein D."/>
            <person name="Chapman S.B."/>
            <person name="Chen Z."/>
            <person name="Engels R."/>
            <person name="Freedman E."/>
            <person name="Gellesch M."/>
            <person name="Goldberg J."/>
            <person name="Griggs A."/>
            <person name="Gujja S."/>
            <person name="Heilman E.R."/>
            <person name="Heiman D.I."/>
            <person name="Hepburn T.A."/>
            <person name="Howarth C."/>
            <person name="Jen D."/>
            <person name="Larson L."/>
            <person name="Lewis B."/>
            <person name="Mehta T."/>
            <person name="Park D."/>
            <person name="Pearson M."/>
            <person name="Richards J."/>
            <person name="Roberts A."/>
            <person name="Saif S."/>
            <person name="Shea T.D."/>
            <person name="Shenoy N."/>
            <person name="Sisk P."/>
            <person name="Stolte C."/>
            <person name="Sykes S.N."/>
            <person name="Thomson T."/>
            <person name="Walk T."/>
            <person name="White J."/>
            <person name="Yandava C."/>
            <person name="Straight P."/>
            <person name="Clardy J."/>
            <person name="Hung D."/>
            <person name="Kolter R."/>
            <person name="Mekalanos J."/>
            <person name="Walker S."/>
            <person name="Walsh C.T."/>
            <person name="Wieland-Brown L.C."/>
            <person name="Haas B."/>
            <person name="Nusbaum C."/>
            <person name="Birren B."/>
        </authorList>
    </citation>
    <scope>NUCLEOTIDE SEQUENCE [LARGE SCALE GENOMIC DNA]</scope>
    <source>
        <strain evidence="3">DSM 40736 / JCM 4977 / BCRC 1201 / Tue 494</strain>
    </source>
</reference>
<dbReference type="STRING" id="591159.SSQG_06693"/>
<evidence type="ECO:0000313" key="3">
    <source>
        <dbReference type="Proteomes" id="UP000004184"/>
    </source>
</evidence>
<keyword evidence="3" id="KW-1185">Reference proteome</keyword>
<feature type="compositionally biased region" description="Low complexity" evidence="1">
    <location>
        <begin position="51"/>
        <end position="72"/>
    </location>
</feature>
<proteinExistence type="predicted"/>
<evidence type="ECO:0000313" key="2">
    <source>
        <dbReference type="EMBL" id="EFL36175.1"/>
    </source>
</evidence>
<dbReference type="HOGENOM" id="CLU_2208660_0_0_11"/>
<dbReference type="AlphaFoldDB" id="D9X794"/>
<feature type="compositionally biased region" description="Gly residues" evidence="1">
    <location>
        <begin position="1"/>
        <end position="14"/>
    </location>
</feature>
<sequence>MRSGRSGGPGTRGTGDGRRAPLSTPAGSGPHRQLGGAVPHRRRRAGSGNIGRPVRAGGAASGRRAGRYSVGRWGRPKPCRAGVGRRGGRPLRGDGAVPRRAGQVRTS</sequence>
<dbReference type="EMBL" id="GG657757">
    <property type="protein sequence ID" value="EFL36175.1"/>
    <property type="molecule type" value="Genomic_DNA"/>
</dbReference>
<accession>D9X794</accession>
<organism evidence="2 3">
    <name type="scientific">Streptomyces viridochromogenes (strain DSM 40736 / JCM 4977 / BCRC 1201 / Tue 494)</name>
    <dbReference type="NCBI Taxonomy" id="591159"/>
    <lineage>
        <taxon>Bacteria</taxon>
        <taxon>Bacillati</taxon>
        <taxon>Actinomycetota</taxon>
        <taxon>Actinomycetes</taxon>
        <taxon>Kitasatosporales</taxon>
        <taxon>Streptomycetaceae</taxon>
        <taxon>Streptomyces</taxon>
    </lineage>
</organism>
<feature type="region of interest" description="Disordered" evidence="1">
    <location>
        <begin position="1"/>
        <end position="107"/>
    </location>
</feature>
<name>D9X794_STRVT</name>